<feature type="domain" description="Origin recognition complex subunit 3 N-terminal" evidence="6">
    <location>
        <begin position="4"/>
        <end position="314"/>
    </location>
</feature>
<keyword evidence="3" id="KW-0235">DNA replication</keyword>
<evidence type="ECO:0000259" key="7">
    <source>
        <dbReference type="Pfam" id="PF18137"/>
    </source>
</evidence>
<reference evidence="8" key="1">
    <citation type="journal article" date="2020" name="Stud. Mycol.">
        <title>101 Dothideomycetes genomes: a test case for predicting lifestyles and emergence of pathogens.</title>
        <authorList>
            <person name="Haridas S."/>
            <person name="Albert R."/>
            <person name="Binder M."/>
            <person name="Bloem J."/>
            <person name="Labutti K."/>
            <person name="Salamov A."/>
            <person name="Andreopoulos B."/>
            <person name="Baker S."/>
            <person name="Barry K."/>
            <person name="Bills G."/>
            <person name="Bluhm B."/>
            <person name="Cannon C."/>
            <person name="Castanera R."/>
            <person name="Culley D."/>
            <person name="Daum C."/>
            <person name="Ezra D."/>
            <person name="Gonzalez J."/>
            <person name="Henrissat B."/>
            <person name="Kuo A."/>
            <person name="Liang C."/>
            <person name="Lipzen A."/>
            <person name="Lutzoni F."/>
            <person name="Magnuson J."/>
            <person name="Mondo S."/>
            <person name="Nolan M."/>
            <person name="Ohm R."/>
            <person name="Pangilinan J."/>
            <person name="Park H.-J."/>
            <person name="Ramirez L."/>
            <person name="Alfaro M."/>
            <person name="Sun H."/>
            <person name="Tritt A."/>
            <person name="Yoshinaga Y."/>
            <person name="Zwiers L.-H."/>
            <person name="Turgeon B."/>
            <person name="Goodwin S."/>
            <person name="Spatafora J."/>
            <person name="Crous P."/>
            <person name="Grigoriev I."/>
        </authorList>
    </citation>
    <scope>NUCLEOTIDE SEQUENCE</scope>
    <source>
        <strain evidence="8">CBS 269.34</strain>
    </source>
</reference>
<proteinExistence type="inferred from homology"/>
<sequence>MEDKKCYLYAPPHLQPGHAPKRRRLVNTGRPRTWELREHAFHEAWAQQEHQIQDAIEDADRSTLEKIAAFVSGVVPGPRPDRPPIPTGLVITGPSIASHGPFFRRMSDKIIADTNSIFVPLNSAECPNLKTLLKTLIRKATSGLPTDEDEDELLHSGAHKTGSKPLDYDLCLLLDWYSRTPVDKITIAIQDSEGFDDSIIVETIELLSSWSDRLPFVLLFGIATSADRFQDRLTGAAILLLEGEQFVVEQAEDSLEKIFRATVEGPQVSLRVGPNLCRLLLERHSDHSQSTQDFYDALKYAYMCHFYANPMSVFLNGSLAFDQINHGTFEALRTLPSFRNHVEALLEDGSTREIHSLLDSDQFLFANIKQHLELGQTALSRLVSAIATVVVLRNAVWKTQQVRYSSLYIRSASGDLYGSPLTRETLLMVRKASSDTFSHVLASLASSGHSGLPMDIGSYQQALADLTEHSTTTSEPLKSHYDIQSNTLRTTLVAQKVDLSKHKSTLSKQDAAYSDLVGRFHDELEAYLTEALIDPHSLYLSEILLYDLKSPHNEVFAPKPRFAIERALSSPHDYLNCTCCAESKAEEGHQLSVSQPPSAILYQLYLESGAMLNVNDLWLAFNAITGNEDSQAEDVTTSLFQRSLAEFKYFGLVKPSRKKVDHVSKMMWKGL</sequence>
<keyword evidence="9" id="KW-1185">Reference proteome</keyword>
<dbReference type="GO" id="GO:0005664">
    <property type="term" value="C:nuclear origin of replication recognition complex"/>
    <property type="evidence" value="ECO:0007669"/>
    <property type="project" value="InterPro"/>
</dbReference>
<dbReference type="Pfam" id="PF07034">
    <property type="entry name" value="ORC3_N"/>
    <property type="match status" value="1"/>
</dbReference>
<evidence type="ECO:0000256" key="4">
    <source>
        <dbReference type="ARBA" id="ARBA00023125"/>
    </source>
</evidence>
<accession>A0A6A6R4N6</accession>
<evidence type="ECO:0000313" key="8">
    <source>
        <dbReference type="EMBL" id="KAF2498397.1"/>
    </source>
</evidence>
<dbReference type="OrthoDB" id="10265211at2759"/>
<name>A0A6A6R4N6_9PEZI</name>
<dbReference type="GO" id="GO:0031261">
    <property type="term" value="C:DNA replication preinitiation complex"/>
    <property type="evidence" value="ECO:0007669"/>
    <property type="project" value="TreeGrafter"/>
</dbReference>
<keyword evidence="5" id="KW-0539">Nucleus</keyword>
<evidence type="ECO:0000256" key="2">
    <source>
        <dbReference type="ARBA" id="ARBA00010977"/>
    </source>
</evidence>
<dbReference type="InterPro" id="IPR045667">
    <property type="entry name" value="ORC3_N"/>
</dbReference>
<evidence type="ECO:0000259" key="6">
    <source>
        <dbReference type="Pfam" id="PF07034"/>
    </source>
</evidence>
<evidence type="ECO:0000313" key="9">
    <source>
        <dbReference type="Proteomes" id="UP000799750"/>
    </source>
</evidence>
<dbReference type="PANTHER" id="PTHR12748:SF0">
    <property type="entry name" value="ORIGIN RECOGNITION COMPLEX SUBUNIT 3"/>
    <property type="match status" value="1"/>
</dbReference>
<dbReference type="GO" id="GO:0003688">
    <property type="term" value="F:DNA replication origin binding"/>
    <property type="evidence" value="ECO:0007669"/>
    <property type="project" value="TreeGrafter"/>
</dbReference>
<dbReference type="AlphaFoldDB" id="A0A6A6R4N6"/>
<comment type="similarity">
    <text evidence="2">Belongs to the ORC3 family.</text>
</comment>
<dbReference type="Pfam" id="PF18137">
    <property type="entry name" value="WHD_ORC"/>
    <property type="match status" value="1"/>
</dbReference>
<evidence type="ECO:0000256" key="3">
    <source>
        <dbReference type="ARBA" id="ARBA00022705"/>
    </source>
</evidence>
<evidence type="ECO:0000256" key="1">
    <source>
        <dbReference type="ARBA" id="ARBA00004123"/>
    </source>
</evidence>
<dbReference type="EMBL" id="MU004185">
    <property type="protein sequence ID" value="KAF2498397.1"/>
    <property type="molecule type" value="Genomic_DNA"/>
</dbReference>
<keyword evidence="4" id="KW-0238">DNA-binding</keyword>
<dbReference type="InterPro" id="IPR020795">
    <property type="entry name" value="ORC3"/>
</dbReference>
<evidence type="ECO:0000256" key="5">
    <source>
        <dbReference type="ARBA" id="ARBA00023242"/>
    </source>
</evidence>
<dbReference type="Proteomes" id="UP000799750">
    <property type="component" value="Unassembled WGS sequence"/>
</dbReference>
<protein>
    <submittedName>
        <fullName evidence="8">Uncharacterized protein</fullName>
    </submittedName>
</protein>
<gene>
    <name evidence="8" type="ORF">BU16DRAFT_579527</name>
</gene>
<feature type="domain" description="Origin recognition complex subunit 3 winged helix C-terminal" evidence="7">
    <location>
        <begin position="561"/>
        <end position="631"/>
    </location>
</feature>
<dbReference type="CDD" id="cd20704">
    <property type="entry name" value="Orc3"/>
    <property type="match status" value="1"/>
</dbReference>
<dbReference type="PANTHER" id="PTHR12748">
    <property type="entry name" value="ORIGIN RECOGNITION COMPLEX SUBUNIT 3"/>
    <property type="match status" value="1"/>
</dbReference>
<dbReference type="GO" id="GO:0005656">
    <property type="term" value="C:nuclear pre-replicative complex"/>
    <property type="evidence" value="ECO:0007669"/>
    <property type="project" value="TreeGrafter"/>
</dbReference>
<dbReference type="GO" id="GO:0006270">
    <property type="term" value="P:DNA replication initiation"/>
    <property type="evidence" value="ECO:0007669"/>
    <property type="project" value="TreeGrafter"/>
</dbReference>
<dbReference type="InterPro" id="IPR040855">
    <property type="entry name" value="ORC_WH_C"/>
</dbReference>
<organism evidence="8 9">
    <name type="scientific">Lophium mytilinum</name>
    <dbReference type="NCBI Taxonomy" id="390894"/>
    <lineage>
        <taxon>Eukaryota</taxon>
        <taxon>Fungi</taxon>
        <taxon>Dikarya</taxon>
        <taxon>Ascomycota</taxon>
        <taxon>Pezizomycotina</taxon>
        <taxon>Dothideomycetes</taxon>
        <taxon>Pleosporomycetidae</taxon>
        <taxon>Mytilinidiales</taxon>
        <taxon>Mytilinidiaceae</taxon>
        <taxon>Lophium</taxon>
    </lineage>
</organism>
<comment type="subcellular location">
    <subcellularLocation>
        <location evidence="1">Nucleus</location>
    </subcellularLocation>
</comment>